<dbReference type="Pfam" id="PF25574">
    <property type="entry name" value="TPR_IMB1"/>
    <property type="match status" value="1"/>
</dbReference>
<feature type="repeat" description="HEAT" evidence="9">
    <location>
        <begin position="409"/>
        <end position="447"/>
    </location>
</feature>
<comment type="subcellular location">
    <subcellularLocation>
        <location evidence="1">Cytoplasm</location>
    </subcellularLocation>
</comment>
<keyword evidence="6" id="KW-0653">Protein transport</keyword>
<keyword evidence="4" id="KW-0963">Cytoplasm</keyword>
<name>A0A2S5B0G6_9BASI</name>
<dbReference type="PROSITE" id="PS50077">
    <property type="entry name" value="HEAT_REPEAT"/>
    <property type="match status" value="1"/>
</dbReference>
<dbReference type="OrthoDB" id="10263328at2759"/>
<dbReference type="EMBL" id="PJQD01000135">
    <property type="protein sequence ID" value="POY70280.1"/>
    <property type="molecule type" value="Genomic_DNA"/>
</dbReference>
<dbReference type="InterPro" id="IPR001494">
    <property type="entry name" value="Importin-beta_N"/>
</dbReference>
<evidence type="ECO:0000313" key="12">
    <source>
        <dbReference type="Proteomes" id="UP000237144"/>
    </source>
</evidence>
<dbReference type="InterPro" id="IPR058584">
    <property type="entry name" value="IMB1_TNPO1-like_TPR"/>
</dbReference>
<dbReference type="GO" id="GO:0006606">
    <property type="term" value="P:protein import into nucleus"/>
    <property type="evidence" value="ECO:0007669"/>
    <property type="project" value="InterPro"/>
</dbReference>
<dbReference type="InterPro" id="IPR021133">
    <property type="entry name" value="HEAT_type_2"/>
</dbReference>
<proteinExistence type="inferred from homology"/>
<dbReference type="SMART" id="SM00913">
    <property type="entry name" value="IBN_N"/>
    <property type="match status" value="1"/>
</dbReference>
<evidence type="ECO:0000256" key="6">
    <source>
        <dbReference type="ARBA" id="ARBA00022927"/>
    </source>
</evidence>
<comment type="caution">
    <text evidence="11">The sequence shown here is derived from an EMBL/GenBank/DDBJ whole genome shotgun (WGS) entry which is preliminary data.</text>
</comment>
<evidence type="ECO:0000259" key="10">
    <source>
        <dbReference type="PROSITE" id="PS50166"/>
    </source>
</evidence>
<dbReference type="GO" id="GO:0005737">
    <property type="term" value="C:cytoplasm"/>
    <property type="evidence" value="ECO:0007669"/>
    <property type="project" value="UniProtKB-SubCell"/>
</dbReference>
<dbReference type="PANTHER" id="PTHR10527">
    <property type="entry name" value="IMPORTIN BETA"/>
    <property type="match status" value="1"/>
</dbReference>
<keyword evidence="3" id="KW-0813">Transport</keyword>
<dbReference type="STRING" id="741276.A0A2S5B0G6"/>
<evidence type="ECO:0000256" key="4">
    <source>
        <dbReference type="ARBA" id="ARBA00022490"/>
    </source>
</evidence>
<dbReference type="Gene3D" id="1.25.10.10">
    <property type="entry name" value="Leucine-rich Repeat Variant"/>
    <property type="match status" value="1"/>
</dbReference>
<evidence type="ECO:0000256" key="5">
    <source>
        <dbReference type="ARBA" id="ARBA00022737"/>
    </source>
</evidence>
<dbReference type="FunFam" id="1.25.10.10:FF:000027">
    <property type="entry name" value="Importin subunit beta-1"/>
    <property type="match status" value="1"/>
</dbReference>
<dbReference type="PROSITE" id="PS50166">
    <property type="entry name" value="IMPORTIN_B_NT"/>
    <property type="match status" value="1"/>
</dbReference>
<organism evidence="11 12">
    <name type="scientific">Rhodotorula taiwanensis</name>
    <dbReference type="NCBI Taxonomy" id="741276"/>
    <lineage>
        <taxon>Eukaryota</taxon>
        <taxon>Fungi</taxon>
        <taxon>Dikarya</taxon>
        <taxon>Basidiomycota</taxon>
        <taxon>Pucciniomycotina</taxon>
        <taxon>Microbotryomycetes</taxon>
        <taxon>Sporidiobolales</taxon>
        <taxon>Sporidiobolaceae</taxon>
        <taxon>Rhodotorula</taxon>
    </lineage>
</organism>
<dbReference type="GO" id="GO:0031267">
    <property type="term" value="F:small GTPase binding"/>
    <property type="evidence" value="ECO:0007669"/>
    <property type="project" value="InterPro"/>
</dbReference>
<evidence type="ECO:0000256" key="1">
    <source>
        <dbReference type="ARBA" id="ARBA00004496"/>
    </source>
</evidence>
<protein>
    <recommendedName>
        <fullName evidence="7">Importin-95</fullName>
    </recommendedName>
    <alternativeName>
        <fullName evidence="8">Karyopherin-95</fullName>
    </alternativeName>
</protein>
<evidence type="ECO:0000256" key="8">
    <source>
        <dbReference type="ARBA" id="ARBA00083566"/>
    </source>
</evidence>
<accession>A0A2S5B0G6</accession>
<evidence type="ECO:0000256" key="9">
    <source>
        <dbReference type="PROSITE-ProRule" id="PRU00103"/>
    </source>
</evidence>
<keyword evidence="12" id="KW-1185">Reference proteome</keyword>
<dbReference type="InterPro" id="IPR016024">
    <property type="entry name" value="ARM-type_fold"/>
</dbReference>
<evidence type="ECO:0000256" key="7">
    <source>
        <dbReference type="ARBA" id="ARBA00079884"/>
    </source>
</evidence>
<feature type="domain" description="Importin N-terminal" evidence="10">
    <location>
        <begin position="21"/>
        <end position="101"/>
    </location>
</feature>
<gene>
    <name evidence="11" type="ORF">BMF94_6716</name>
</gene>
<dbReference type="AlphaFoldDB" id="A0A2S5B0G6"/>
<dbReference type="InterPro" id="IPR040122">
    <property type="entry name" value="Importin_beta"/>
</dbReference>
<evidence type="ECO:0000313" key="11">
    <source>
        <dbReference type="EMBL" id="POY70280.1"/>
    </source>
</evidence>
<dbReference type="SUPFAM" id="SSF48371">
    <property type="entry name" value="ARM repeat"/>
    <property type="match status" value="1"/>
</dbReference>
<dbReference type="Pfam" id="PF03810">
    <property type="entry name" value="IBN_N"/>
    <property type="match status" value="1"/>
</dbReference>
<dbReference type="Proteomes" id="UP000237144">
    <property type="component" value="Unassembled WGS sequence"/>
</dbReference>
<comment type="similarity">
    <text evidence="2">Belongs to the importin beta family. Importin beta-1 subfamily.</text>
</comment>
<dbReference type="Pfam" id="PF13513">
    <property type="entry name" value="HEAT_EZ"/>
    <property type="match status" value="1"/>
</dbReference>
<reference evidence="11 12" key="1">
    <citation type="journal article" date="2018" name="Front. Microbiol.">
        <title>Prospects for Fungal Bioremediation of Acidic Radioactive Waste Sites: Characterization and Genome Sequence of Rhodotorula taiwanensis MD1149.</title>
        <authorList>
            <person name="Tkavc R."/>
            <person name="Matrosova V.Y."/>
            <person name="Grichenko O.E."/>
            <person name="Gostincar C."/>
            <person name="Volpe R.P."/>
            <person name="Klimenkova P."/>
            <person name="Gaidamakova E.K."/>
            <person name="Zhou C.E."/>
            <person name="Stewart B.J."/>
            <person name="Lyman M.G."/>
            <person name="Malfatti S.A."/>
            <person name="Rubinfeld B."/>
            <person name="Courtot M."/>
            <person name="Singh J."/>
            <person name="Dalgard C.L."/>
            <person name="Hamilton T."/>
            <person name="Frey K.G."/>
            <person name="Gunde-Cimerman N."/>
            <person name="Dugan L."/>
            <person name="Daly M.J."/>
        </authorList>
    </citation>
    <scope>NUCLEOTIDE SEQUENCE [LARGE SCALE GENOMIC DNA]</scope>
    <source>
        <strain evidence="11 12">MD1149</strain>
    </source>
</reference>
<evidence type="ECO:0000256" key="3">
    <source>
        <dbReference type="ARBA" id="ARBA00022448"/>
    </source>
</evidence>
<dbReference type="InterPro" id="IPR011989">
    <property type="entry name" value="ARM-like"/>
</dbReference>
<evidence type="ECO:0000256" key="2">
    <source>
        <dbReference type="ARBA" id="ARBA00010907"/>
    </source>
</evidence>
<sequence>MDVNAVLAATLSPAQHERESATAQLQSLLASNPSAYLVSLSQALAADATPSHIRNAAGLAIKNALTAREAPRQEEYAARWKGLDPATREQLKQEALATLASADRGARNVSGQVVAAIAAVELPAGMWSGLIGQLLELAGRSDNAGLRQATLQTIGYICEGIKPEILAAQSNEILTAVVQGARKEEPSADVQLAAINALYNSLEFVRENFSREGERNYIMQVVCEATQSPSSDVQVSAFACLVRIMHLYYDYMKFYMERALFGLTVLGMKHEDEQVALQAVEFWSTVCDEEIELALEAEEAAEYSEAPERESSHFARVALPEILPVLLLLLTKQDEDASDDEWNVSMAAGTCLALLAQCVGDGIVSPIIPFVESNIKSPDWHYREAAVMAFGSILDGPEEKILAPLVAQALPTLIGMMSDPSMHVRDTTAWTLGRVSDVLVKTIKLDSDLPPMINALVGSLDQSARIVSNCCWTIMNLAEQLGDSAADTCPLSSYYDPLVSALLRLAESGSTETTSRNSAYEALSTLVTHAPADTLPVVSKLVLAILDRAEGLLNVQGQLVGADDRNNYNEMQVNNCSILTSVTRRLGREIAPLADRMMNLLLQLIQTAGRQSPVVEDAFLAIGALAAALEADFQKYLPAFLPFLSNALGVREEYQLCSIAVGLIGDVCRALGEASAAYAQPFMEGLLSALQSPVLHRSVKPPILSCFGDLALAIGPAFEPFLDTTVKVLQQAGLMRADPNNYDLVDYVGTLREGILEAYTGIVGGLKTGGKADVLLPYIADIFTFLHLALTDQDRTETILRSAIGLLGDLAEAFPNGQLKEPLSSPWVAELLRAGRTKMGGAETKKVAKWAREMVRRATQ</sequence>
<keyword evidence="5" id="KW-0677">Repeat</keyword>